<feature type="binding site" evidence="9">
    <location>
        <position position="52"/>
    </location>
    <ligand>
        <name>Zn(2+)</name>
        <dbReference type="ChEBI" id="CHEBI:29105"/>
    </ligand>
</feature>
<dbReference type="InterPro" id="IPR002579">
    <property type="entry name" value="Met_Sox_Rdtase_MsrB_dom"/>
</dbReference>
<evidence type="ECO:0000256" key="9">
    <source>
        <dbReference type="HAMAP-Rule" id="MF_01400"/>
    </source>
</evidence>
<dbReference type="HAMAP" id="MF_01400">
    <property type="entry name" value="MsrB"/>
    <property type="match status" value="1"/>
</dbReference>
<dbReference type="EC" id="1.8.4.12" evidence="2 9"/>
<keyword evidence="5 9" id="KW-0862">Zinc</keyword>
<evidence type="ECO:0000256" key="8">
    <source>
        <dbReference type="ARBA" id="ARBA00075819"/>
    </source>
</evidence>
<protein>
    <recommendedName>
        <fullName evidence="3 9">Peptide methionine sulfoxide reductase MsrB</fullName>
        <ecNumber evidence="2 9">1.8.4.12</ecNumber>
    </recommendedName>
    <alternativeName>
        <fullName evidence="8 9">Peptide-methionine (R)-S-oxide reductase</fullName>
    </alternativeName>
</protein>
<sequence length="147" mass="16204">MTTTKEKLNREDLRSRLTPEQYRITQQKGTEAAFSGELVDCKDDGTYSCVVCSSPLFRSDTKYDSGSGWPSFWVPLAGDRVRTQLDESHGMRREEVLCTNCDAHLGHVFPDGPQPSGNRYCINSASLDFAAAEECDADDPKSVAGDS</sequence>
<dbReference type="Pfam" id="PF01641">
    <property type="entry name" value="SelR"/>
    <property type="match status" value="1"/>
</dbReference>
<evidence type="ECO:0000313" key="11">
    <source>
        <dbReference type="EMBL" id="VUX55526.1"/>
    </source>
</evidence>
<dbReference type="GO" id="GO:0033743">
    <property type="term" value="F:peptide-methionine (R)-S-oxide reductase activity"/>
    <property type="evidence" value="ECO:0007669"/>
    <property type="project" value="UniProtKB-UniRule"/>
</dbReference>
<keyword evidence="4 9" id="KW-0479">Metal-binding</keyword>
<dbReference type="GO" id="GO:0005737">
    <property type="term" value="C:cytoplasm"/>
    <property type="evidence" value="ECO:0007669"/>
    <property type="project" value="TreeGrafter"/>
</dbReference>
<comment type="similarity">
    <text evidence="1 9">Belongs to the MsrB Met sulfoxide reductase family.</text>
</comment>
<comment type="catalytic activity">
    <reaction evidence="7 9">
        <text>L-methionyl-[protein] + [thioredoxin]-disulfide + H2O = L-methionyl-(R)-S-oxide-[protein] + [thioredoxin]-dithiol</text>
        <dbReference type="Rhea" id="RHEA:24164"/>
        <dbReference type="Rhea" id="RHEA-COMP:10698"/>
        <dbReference type="Rhea" id="RHEA-COMP:10700"/>
        <dbReference type="Rhea" id="RHEA-COMP:12313"/>
        <dbReference type="Rhea" id="RHEA-COMP:12314"/>
        <dbReference type="ChEBI" id="CHEBI:15377"/>
        <dbReference type="ChEBI" id="CHEBI:16044"/>
        <dbReference type="ChEBI" id="CHEBI:29950"/>
        <dbReference type="ChEBI" id="CHEBI:45764"/>
        <dbReference type="ChEBI" id="CHEBI:50058"/>
        <dbReference type="EC" id="1.8.4.12"/>
    </reaction>
</comment>
<evidence type="ECO:0000256" key="3">
    <source>
        <dbReference type="ARBA" id="ARBA00021130"/>
    </source>
</evidence>
<dbReference type="PROSITE" id="PS51790">
    <property type="entry name" value="MSRB"/>
    <property type="match status" value="1"/>
</dbReference>
<feature type="binding site" evidence="9">
    <location>
        <position position="98"/>
    </location>
    <ligand>
        <name>Zn(2+)</name>
        <dbReference type="ChEBI" id="CHEBI:29105"/>
    </ligand>
</feature>
<reference evidence="11" key="1">
    <citation type="submission" date="2019-07" db="EMBL/GenBank/DDBJ databases">
        <authorList>
            <person name="Weber M."/>
            <person name="Kostadinov I."/>
            <person name="Kostadinov D I."/>
        </authorList>
    </citation>
    <scope>NUCLEOTIDE SEQUENCE</scope>
    <source>
        <strain evidence="11">Gfbio:sag-sample-m06:053724c1-46a9-4a36-b237-ea2bf867836b</strain>
    </source>
</reference>
<feature type="binding site" evidence="9">
    <location>
        <position position="49"/>
    </location>
    <ligand>
        <name>Zn(2+)</name>
        <dbReference type="ChEBI" id="CHEBI:29105"/>
    </ligand>
</feature>
<dbReference type="InterPro" id="IPR011057">
    <property type="entry name" value="Mss4-like_sf"/>
</dbReference>
<evidence type="ECO:0000256" key="2">
    <source>
        <dbReference type="ARBA" id="ARBA00012499"/>
    </source>
</evidence>
<dbReference type="EMBL" id="LR633967">
    <property type="protein sequence ID" value="VUX55526.1"/>
    <property type="molecule type" value="Genomic_DNA"/>
</dbReference>
<dbReference type="GO" id="GO:0030091">
    <property type="term" value="P:protein repair"/>
    <property type="evidence" value="ECO:0007669"/>
    <property type="project" value="InterPro"/>
</dbReference>
<evidence type="ECO:0000256" key="5">
    <source>
        <dbReference type="ARBA" id="ARBA00022833"/>
    </source>
</evidence>
<keyword evidence="6 9" id="KW-0560">Oxidoreductase</keyword>
<evidence type="ECO:0000256" key="4">
    <source>
        <dbReference type="ARBA" id="ARBA00022723"/>
    </source>
</evidence>
<dbReference type="GO" id="GO:0006979">
    <property type="term" value="P:response to oxidative stress"/>
    <property type="evidence" value="ECO:0007669"/>
    <property type="project" value="InterPro"/>
</dbReference>
<dbReference type="Gene3D" id="2.170.150.20">
    <property type="entry name" value="Peptide methionine sulfoxide reductase"/>
    <property type="match status" value="1"/>
</dbReference>
<feature type="domain" description="MsrB" evidence="10">
    <location>
        <begin position="10"/>
        <end position="132"/>
    </location>
</feature>
<proteinExistence type="inferred from homology"/>
<organism evidence="11">
    <name type="scientific">uncultured Woeseiaceae bacterium</name>
    <dbReference type="NCBI Taxonomy" id="1983305"/>
    <lineage>
        <taxon>Bacteria</taxon>
        <taxon>Pseudomonadati</taxon>
        <taxon>Pseudomonadota</taxon>
        <taxon>Gammaproteobacteria</taxon>
        <taxon>Woeseiales</taxon>
        <taxon>Woeseiaceae</taxon>
        <taxon>environmental samples</taxon>
    </lineage>
</organism>
<gene>
    <name evidence="9 11" type="primary">msrB</name>
    <name evidence="11" type="ORF">JTBM06_V1_40004</name>
</gene>
<dbReference type="NCBIfam" id="TIGR00357">
    <property type="entry name" value="peptide-methionine (R)-S-oxide reductase MsrB"/>
    <property type="match status" value="1"/>
</dbReference>
<feature type="binding site" evidence="9">
    <location>
        <position position="101"/>
    </location>
    <ligand>
        <name>Zn(2+)</name>
        <dbReference type="ChEBI" id="CHEBI:29105"/>
    </ligand>
</feature>
<accession>A0A7D9H3L1</accession>
<dbReference type="PANTHER" id="PTHR10173">
    <property type="entry name" value="METHIONINE SULFOXIDE REDUCTASE"/>
    <property type="match status" value="1"/>
</dbReference>
<dbReference type="PANTHER" id="PTHR10173:SF52">
    <property type="entry name" value="METHIONINE-R-SULFOXIDE REDUCTASE B1"/>
    <property type="match status" value="1"/>
</dbReference>
<evidence type="ECO:0000259" key="10">
    <source>
        <dbReference type="PROSITE" id="PS51790"/>
    </source>
</evidence>
<comment type="cofactor">
    <cofactor evidence="9">
        <name>Zn(2+)</name>
        <dbReference type="ChEBI" id="CHEBI:29105"/>
    </cofactor>
    <text evidence="9">Binds 1 zinc ion per subunit. The zinc ion is important for the structural integrity of the protein.</text>
</comment>
<dbReference type="GO" id="GO:0008270">
    <property type="term" value="F:zinc ion binding"/>
    <property type="evidence" value="ECO:0007669"/>
    <property type="project" value="UniProtKB-UniRule"/>
</dbReference>
<dbReference type="SUPFAM" id="SSF51316">
    <property type="entry name" value="Mss4-like"/>
    <property type="match status" value="1"/>
</dbReference>
<dbReference type="FunFam" id="2.170.150.20:FF:000001">
    <property type="entry name" value="Peptide methionine sulfoxide reductase MsrB"/>
    <property type="match status" value="1"/>
</dbReference>
<evidence type="ECO:0000256" key="1">
    <source>
        <dbReference type="ARBA" id="ARBA00007174"/>
    </source>
</evidence>
<evidence type="ECO:0000256" key="6">
    <source>
        <dbReference type="ARBA" id="ARBA00023002"/>
    </source>
</evidence>
<dbReference type="InterPro" id="IPR028427">
    <property type="entry name" value="Met_Sox_Rdtase_MsrB"/>
</dbReference>
<evidence type="ECO:0000256" key="7">
    <source>
        <dbReference type="ARBA" id="ARBA00048488"/>
    </source>
</evidence>
<name>A0A7D9H3L1_9GAMM</name>
<feature type="active site" description="Nucleophile" evidence="9">
    <location>
        <position position="121"/>
    </location>
</feature>
<dbReference type="AlphaFoldDB" id="A0A7D9H3L1"/>